<dbReference type="RefSeq" id="WP_163815077.1">
    <property type="nucleotide sequence ID" value="NZ_JAAGOB010000001.1"/>
</dbReference>
<dbReference type="PANTHER" id="PTHR43445">
    <property type="entry name" value="UDP-N-ACETYLMURAMATE--L-ALANINE LIGASE-RELATED"/>
    <property type="match status" value="1"/>
</dbReference>
<evidence type="ECO:0000256" key="9">
    <source>
        <dbReference type="ARBA" id="ARBA00022960"/>
    </source>
</evidence>
<sequence>MENVLPAEKLGAVHFVGIGGAGMSGIARILLARGIEVSGSDAKDSGTLTGLRALGARVHVGHDAANLGAADTVVVSTAIRETNPEVVAARERGIRVLPRASALASVMAGRRAIAVAGTHGKTTTTSMLTVALQHCGADPSFAIGGNLNESGANAHNGSGPVFVAEADESDASFLAYDPEVSIVTNVEADHLDNYGTEEVYVAAFDAFADRVRGFLVVCADDPGARALGERAAKRGITVRTYGESADAMVRLSDLDLAGSGASFEIVARGRRQGRVKLQIPGKHNALNAAAAFTAGIGLGFPSGELREGLAGYSGTRRRFELKGVAGGVRVYDSYAHHPTEVAADLAAARSVAGGGRVIAVFQPHLFSRTRIFAEEFGKALGGADEVIVMDVYAAREDPEPGVTGALVAAAVTLPPTQVAFEQSWSAAPALAASWVQPGDVLLTLGAGDVTLIGPEILDLIERRVDERAAQSAARRASESGVSTGDGTDRERTGIQTADTGQP</sequence>
<evidence type="ECO:0000256" key="10">
    <source>
        <dbReference type="ARBA" id="ARBA00022984"/>
    </source>
</evidence>
<feature type="compositionally biased region" description="Polar residues" evidence="15">
    <location>
        <begin position="493"/>
        <end position="502"/>
    </location>
</feature>
<evidence type="ECO:0000256" key="11">
    <source>
        <dbReference type="ARBA" id="ARBA00023306"/>
    </source>
</evidence>
<evidence type="ECO:0000313" key="20">
    <source>
        <dbReference type="Proteomes" id="UP000469185"/>
    </source>
</evidence>
<evidence type="ECO:0000259" key="16">
    <source>
        <dbReference type="Pfam" id="PF01225"/>
    </source>
</evidence>
<dbReference type="PANTHER" id="PTHR43445:SF3">
    <property type="entry name" value="UDP-N-ACETYLMURAMATE--L-ALANINE LIGASE"/>
    <property type="match status" value="1"/>
</dbReference>
<dbReference type="InterPro" id="IPR036615">
    <property type="entry name" value="Mur_ligase_C_dom_sf"/>
</dbReference>
<gene>
    <name evidence="14" type="primary">murC</name>
    <name evidence="19" type="ORF">G1H11_00640</name>
</gene>
<keyword evidence="11 14" id="KW-0131">Cell cycle</keyword>
<keyword evidence="20" id="KW-1185">Reference proteome</keyword>
<comment type="pathway">
    <text evidence="2 14">Cell wall biogenesis; peptidoglycan biosynthesis.</text>
</comment>
<dbReference type="Pfam" id="PF08245">
    <property type="entry name" value="Mur_ligase_M"/>
    <property type="match status" value="1"/>
</dbReference>
<feature type="domain" description="Mur ligase N-terminal catalytic" evidence="16">
    <location>
        <begin position="13"/>
        <end position="110"/>
    </location>
</feature>
<organism evidence="19 20">
    <name type="scientific">Phytoactinopolyspora alkaliphila</name>
    <dbReference type="NCBI Taxonomy" id="1783498"/>
    <lineage>
        <taxon>Bacteria</taxon>
        <taxon>Bacillati</taxon>
        <taxon>Actinomycetota</taxon>
        <taxon>Actinomycetes</taxon>
        <taxon>Jiangellales</taxon>
        <taxon>Jiangellaceae</taxon>
        <taxon>Phytoactinopolyspora</taxon>
    </lineage>
</organism>
<dbReference type="UniPathway" id="UPA00219"/>
<keyword evidence="8 14" id="KW-0067">ATP-binding</keyword>
<evidence type="ECO:0000256" key="5">
    <source>
        <dbReference type="ARBA" id="ARBA00022598"/>
    </source>
</evidence>
<dbReference type="InterPro" id="IPR036565">
    <property type="entry name" value="Mur-like_cat_sf"/>
</dbReference>
<evidence type="ECO:0000256" key="14">
    <source>
        <dbReference type="HAMAP-Rule" id="MF_00046"/>
    </source>
</evidence>
<keyword evidence="5 14" id="KW-0436">Ligase</keyword>
<evidence type="ECO:0000256" key="8">
    <source>
        <dbReference type="ARBA" id="ARBA00022840"/>
    </source>
</evidence>
<dbReference type="InterPro" id="IPR013221">
    <property type="entry name" value="Mur_ligase_cen"/>
</dbReference>
<dbReference type="InterPro" id="IPR000713">
    <property type="entry name" value="Mur_ligase_N"/>
</dbReference>
<evidence type="ECO:0000259" key="18">
    <source>
        <dbReference type="Pfam" id="PF08245"/>
    </source>
</evidence>
<feature type="binding site" evidence="14">
    <location>
        <begin position="117"/>
        <end position="123"/>
    </location>
    <ligand>
        <name>ATP</name>
        <dbReference type="ChEBI" id="CHEBI:30616"/>
    </ligand>
</feature>
<dbReference type="GO" id="GO:0051301">
    <property type="term" value="P:cell division"/>
    <property type="evidence" value="ECO:0007669"/>
    <property type="project" value="UniProtKB-KW"/>
</dbReference>
<proteinExistence type="inferred from homology"/>
<keyword evidence="7 14" id="KW-0547">Nucleotide-binding</keyword>
<dbReference type="SUPFAM" id="SSF53623">
    <property type="entry name" value="MurD-like peptide ligases, catalytic domain"/>
    <property type="match status" value="1"/>
</dbReference>
<evidence type="ECO:0000256" key="3">
    <source>
        <dbReference type="ARBA" id="ARBA00012211"/>
    </source>
</evidence>
<dbReference type="Proteomes" id="UP000469185">
    <property type="component" value="Unassembled WGS sequence"/>
</dbReference>
<keyword evidence="6 14" id="KW-0132">Cell division</keyword>
<comment type="subcellular location">
    <subcellularLocation>
        <location evidence="1 14">Cytoplasm</location>
    </subcellularLocation>
</comment>
<evidence type="ECO:0000313" key="19">
    <source>
        <dbReference type="EMBL" id="NED93821.1"/>
    </source>
</evidence>
<dbReference type="GO" id="GO:0005737">
    <property type="term" value="C:cytoplasm"/>
    <property type="evidence" value="ECO:0007669"/>
    <property type="project" value="UniProtKB-SubCell"/>
</dbReference>
<name>A0A6N9YFI5_9ACTN</name>
<dbReference type="Gene3D" id="3.90.190.20">
    <property type="entry name" value="Mur ligase, C-terminal domain"/>
    <property type="match status" value="1"/>
</dbReference>
<dbReference type="Pfam" id="PF02875">
    <property type="entry name" value="Mur_ligase_C"/>
    <property type="match status" value="1"/>
</dbReference>
<feature type="region of interest" description="Disordered" evidence="15">
    <location>
        <begin position="468"/>
        <end position="502"/>
    </location>
</feature>
<protein>
    <recommendedName>
        <fullName evidence="3 14">UDP-N-acetylmuramate--L-alanine ligase</fullName>
        <ecNumber evidence="3 14">6.3.2.8</ecNumber>
    </recommendedName>
    <alternativeName>
        <fullName evidence="14">UDP-N-acetylmuramoyl-L-alanine synthetase</fullName>
    </alternativeName>
</protein>
<dbReference type="GO" id="GO:0009252">
    <property type="term" value="P:peptidoglycan biosynthetic process"/>
    <property type="evidence" value="ECO:0007669"/>
    <property type="project" value="UniProtKB-UniRule"/>
</dbReference>
<feature type="domain" description="Mur ligase central" evidence="18">
    <location>
        <begin position="115"/>
        <end position="294"/>
    </location>
</feature>
<evidence type="ECO:0000256" key="1">
    <source>
        <dbReference type="ARBA" id="ARBA00004496"/>
    </source>
</evidence>
<comment type="caution">
    <text evidence="19">The sequence shown here is derived from an EMBL/GenBank/DDBJ whole genome shotgun (WGS) entry which is preliminary data.</text>
</comment>
<evidence type="ECO:0000256" key="7">
    <source>
        <dbReference type="ARBA" id="ARBA00022741"/>
    </source>
</evidence>
<feature type="domain" description="Mur ligase C-terminal" evidence="17">
    <location>
        <begin position="317"/>
        <end position="447"/>
    </location>
</feature>
<dbReference type="SUPFAM" id="SSF51984">
    <property type="entry name" value="MurCD N-terminal domain"/>
    <property type="match status" value="1"/>
</dbReference>
<keyword evidence="4 14" id="KW-0963">Cytoplasm</keyword>
<dbReference type="GO" id="GO:0008360">
    <property type="term" value="P:regulation of cell shape"/>
    <property type="evidence" value="ECO:0007669"/>
    <property type="project" value="UniProtKB-KW"/>
</dbReference>
<evidence type="ECO:0000256" key="12">
    <source>
        <dbReference type="ARBA" id="ARBA00023316"/>
    </source>
</evidence>
<dbReference type="HAMAP" id="MF_00046">
    <property type="entry name" value="MurC"/>
    <property type="match status" value="1"/>
</dbReference>
<dbReference type="Gene3D" id="3.40.1190.10">
    <property type="entry name" value="Mur-like, catalytic domain"/>
    <property type="match status" value="1"/>
</dbReference>
<evidence type="ECO:0000256" key="15">
    <source>
        <dbReference type="SAM" id="MobiDB-lite"/>
    </source>
</evidence>
<comment type="function">
    <text evidence="14">Cell wall formation.</text>
</comment>
<accession>A0A6N9YFI5</accession>
<dbReference type="GO" id="GO:0005524">
    <property type="term" value="F:ATP binding"/>
    <property type="evidence" value="ECO:0007669"/>
    <property type="project" value="UniProtKB-UniRule"/>
</dbReference>
<dbReference type="GO" id="GO:0071555">
    <property type="term" value="P:cell wall organization"/>
    <property type="evidence" value="ECO:0007669"/>
    <property type="project" value="UniProtKB-KW"/>
</dbReference>
<evidence type="ECO:0000256" key="13">
    <source>
        <dbReference type="ARBA" id="ARBA00047833"/>
    </source>
</evidence>
<dbReference type="AlphaFoldDB" id="A0A6N9YFI5"/>
<dbReference type="InterPro" id="IPR050061">
    <property type="entry name" value="MurCDEF_pg_biosynth"/>
</dbReference>
<evidence type="ECO:0000256" key="6">
    <source>
        <dbReference type="ARBA" id="ARBA00022618"/>
    </source>
</evidence>
<keyword evidence="9 14" id="KW-0133">Cell shape</keyword>
<keyword evidence="10 14" id="KW-0573">Peptidoglycan synthesis</keyword>
<dbReference type="GO" id="GO:0008763">
    <property type="term" value="F:UDP-N-acetylmuramate-L-alanine ligase activity"/>
    <property type="evidence" value="ECO:0007669"/>
    <property type="project" value="UniProtKB-UniRule"/>
</dbReference>
<evidence type="ECO:0000256" key="2">
    <source>
        <dbReference type="ARBA" id="ARBA00004752"/>
    </source>
</evidence>
<dbReference type="Pfam" id="PF01225">
    <property type="entry name" value="Mur_ligase"/>
    <property type="match status" value="1"/>
</dbReference>
<comment type="catalytic activity">
    <reaction evidence="13 14">
        <text>UDP-N-acetyl-alpha-D-muramate + L-alanine + ATP = UDP-N-acetyl-alpha-D-muramoyl-L-alanine + ADP + phosphate + H(+)</text>
        <dbReference type="Rhea" id="RHEA:23372"/>
        <dbReference type="ChEBI" id="CHEBI:15378"/>
        <dbReference type="ChEBI" id="CHEBI:30616"/>
        <dbReference type="ChEBI" id="CHEBI:43474"/>
        <dbReference type="ChEBI" id="CHEBI:57972"/>
        <dbReference type="ChEBI" id="CHEBI:70757"/>
        <dbReference type="ChEBI" id="CHEBI:83898"/>
        <dbReference type="ChEBI" id="CHEBI:456216"/>
        <dbReference type="EC" id="6.3.2.8"/>
    </reaction>
</comment>
<keyword evidence="12 14" id="KW-0961">Cell wall biogenesis/degradation</keyword>
<dbReference type="SUPFAM" id="SSF53244">
    <property type="entry name" value="MurD-like peptide ligases, peptide-binding domain"/>
    <property type="match status" value="1"/>
</dbReference>
<evidence type="ECO:0000259" key="17">
    <source>
        <dbReference type="Pfam" id="PF02875"/>
    </source>
</evidence>
<evidence type="ECO:0000256" key="4">
    <source>
        <dbReference type="ARBA" id="ARBA00022490"/>
    </source>
</evidence>
<dbReference type="Gene3D" id="3.40.50.720">
    <property type="entry name" value="NAD(P)-binding Rossmann-like Domain"/>
    <property type="match status" value="1"/>
</dbReference>
<comment type="similarity">
    <text evidence="14">Belongs to the MurCDEF family.</text>
</comment>
<dbReference type="InterPro" id="IPR005758">
    <property type="entry name" value="UDP-N-AcMur_Ala_ligase_MurC"/>
</dbReference>
<dbReference type="EMBL" id="JAAGOB010000001">
    <property type="protein sequence ID" value="NED93821.1"/>
    <property type="molecule type" value="Genomic_DNA"/>
</dbReference>
<reference evidence="19 20" key="1">
    <citation type="submission" date="2020-02" db="EMBL/GenBank/DDBJ databases">
        <authorList>
            <person name="Li X.-J."/>
            <person name="Feng X.-M."/>
        </authorList>
    </citation>
    <scope>NUCLEOTIDE SEQUENCE [LARGE SCALE GENOMIC DNA]</scope>
    <source>
        <strain evidence="19 20">CGMCC 4.7225</strain>
    </source>
</reference>
<dbReference type="InterPro" id="IPR004101">
    <property type="entry name" value="Mur_ligase_C"/>
</dbReference>
<dbReference type="NCBIfam" id="TIGR01082">
    <property type="entry name" value="murC"/>
    <property type="match status" value="1"/>
</dbReference>
<dbReference type="EC" id="6.3.2.8" evidence="3 14"/>